<feature type="transmembrane region" description="Helical" evidence="1">
    <location>
        <begin position="204"/>
        <end position="224"/>
    </location>
</feature>
<feature type="transmembrane region" description="Helical" evidence="1">
    <location>
        <begin position="110"/>
        <end position="130"/>
    </location>
</feature>
<dbReference type="EMBL" id="CP036290">
    <property type="protein sequence ID" value="QDU86278.1"/>
    <property type="molecule type" value="Genomic_DNA"/>
</dbReference>
<keyword evidence="1" id="KW-0472">Membrane</keyword>
<evidence type="ECO:0000256" key="1">
    <source>
        <dbReference type="SAM" id="Phobius"/>
    </source>
</evidence>
<feature type="transmembrane region" description="Helical" evidence="1">
    <location>
        <begin position="254"/>
        <end position="273"/>
    </location>
</feature>
<evidence type="ECO:0008006" key="4">
    <source>
        <dbReference type="Google" id="ProtNLM"/>
    </source>
</evidence>
<keyword evidence="3" id="KW-1185">Reference proteome</keyword>
<dbReference type="Proteomes" id="UP000319342">
    <property type="component" value="Chromosome"/>
</dbReference>
<dbReference type="OrthoDB" id="279473at2"/>
<gene>
    <name evidence="2" type="ORF">Pla163_34290</name>
</gene>
<protein>
    <recommendedName>
        <fullName evidence="4">Glycosyltransferase RgtA/B/C/D-like domain-containing protein</fullName>
    </recommendedName>
</protein>
<keyword evidence="1" id="KW-0812">Transmembrane</keyword>
<reference evidence="2 3" key="1">
    <citation type="submission" date="2019-02" db="EMBL/GenBank/DDBJ databases">
        <title>Deep-cultivation of Planctomycetes and their phenomic and genomic characterization uncovers novel biology.</title>
        <authorList>
            <person name="Wiegand S."/>
            <person name="Jogler M."/>
            <person name="Boedeker C."/>
            <person name="Pinto D."/>
            <person name="Vollmers J."/>
            <person name="Rivas-Marin E."/>
            <person name="Kohn T."/>
            <person name="Peeters S.H."/>
            <person name="Heuer A."/>
            <person name="Rast P."/>
            <person name="Oberbeckmann S."/>
            <person name="Bunk B."/>
            <person name="Jeske O."/>
            <person name="Meyerdierks A."/>
            <person name="Storesund J.E."/>
            <person name="Kallscheuer N."/>
            <person name="Luecker S."/>
            <person name="Lage O.M."/>
            <person name="Pohl T."/>
            <person name="Merkel B.J."/>
            <person name="Hornburger P."/>
            <person name="Mueller R.-W."/>
            <person name="Bruemmer F."/>
            <person name="Labrenz M."/>
            <person name="Spormann A.M."/>
            <person name="Op den Camp H."/>
            <person name="Overmann J."/>
            <person name="Amann R."/>
            <person name="Jetten M.S.M."/>
            <person name="Mascher T."/>
            <person name="Medema M.H."/>
            <person name="Devos D.P."/>
            <person name="Kaster A.-K."/>
            <person name="Ovreas L."/>
            <person name="Rohde M."/>
            <person name="Galperin M.Y."/>
            <person name="Jogler C."/>
        </authorList>
    </citation>
    <scope>NUCLEOTIDE SEQUENCE [LARGE SCALE GENOMIC DNA]</scope>
    <source>
        <strain evidence="2 3">Pla163</strain>
    </source>
</reference>
<evidence type="ECO:0000313" key="2">
    <source>
        <dbReference type="EMBL" id="QDU86278.1"/>
    </source>
</evidence>
<organism evidence="2 3">
    <name type="scientific">Rohdeia mirabilis</name>
    <dbReference type="NCBI Taxonomy" id="2528008"/>
    <lineage>
        <taxon>Bacteria</taxon>
        <taxon>Pseudomonadati</taxon>
        <taxon>Planctomycetota</taxon>
        <taxon>Planctomycetia</taxon>
        <taxon>Planctomycetia incertae sedis</taxon>
        <taxon>Rohdeia</taxon>
    </lineage>
</organism>
<feature type="transmembrane region" description="Helical" evidence="1">
    <location>
        <begin position="156"/>
        <end position="183"/>
    </location>
</feature>
<sequence>MNRSASLLFAFGVLVAHALVLFQDALGHLARPTDEVHVAFHMARNLVREHSAAFNLGQPLLESYPSHAWVLLAALAERLYIGPNLLAQGTGLVSTLALVWVVSRFSPARLAGVMAPFLVVVSGSVATAALSGTEWPTFALLCAASLLMLEEGRPRALAACASLAILVRPEGILLVAALGALALASRSRHRSADEPRPGQARVKAFAFAVPFVVWLAIGGLRVAFTGHFLPPVIADAIDPDPRKWAAGSQQLIDFFARSGAMLLVVVPVAFGLVGRLSPRGRRALVVGLAWCLYVAWQGGNGLPMWQALVPAIPFLAVAIQEALTDLVDVDSGLVQRAAWTLFLLGLGASLLVSRRPSDIGPFPLESLQKAWMDAPEVERLFGNQAGRPGLAQRLAEDERRRCAAIFVRENLETNAVVATLWPGAVAYLSGRTIVDLTGRATPHVGQRLHGDFGPALVDLIQALGSEPDFLLPPIALDRIDGEVEEIARLWLDRYDLYGADDPRRVARLVEILGHYELVAVPIPVHSSLPNTASPEPYGILRHDRFGPQTELQINVRDGQLVVSARHTGHRQIVDLVVERVAADGSVMHLLPNGSFIDQGPAHARSHLLLHASGRRWIRLIEAPFPAWPPLDQLRARLVAPGATALAEGDEGHTARVEALWPRAGSDWPRGGDDDE</sequence>
<feature type="transmembrane region" description="Helical" evidence="1">
    <location>
        <begin position="85"/>
        <end position="103"/>
    </location>
</feature>
<evidence type="ECO:0000313" key="3">
    <source>
        <dbReference type="Proteomes" id="UP000319342"/>
    </source>
</evidence>
<name>A0A518D477_9BACT</name>
<keyword evidence="1" id="KW-1133">Transmembrane helix</keyword>
<dbReference type="RefSeq" id="WP_145191216.1">
    <property type="nucleotide sequence ID" value="NZ_CP036290.1"/>
</dbReference>
<dbReference type="AlphaFoldDB" id="A0A518D477"/>
<proteinExistence type="predicted"/>
<feature type="transmembrane region" description="Helical" evidence="1">
    <location>
        <begin position="280"/>
        <end position="296"/>
    </location>
</feature>
<accession>A0A518D477</accession>